<name>A0A9X3JFN8_9LACT</name>
<evidence type="ECO:0000313" key="10">
    <source>
        <dbReference type="Proteomes" id="UP001146670"/>
    </source>
</evidence>
<organism evidence="9 10">
    <name type="scientific">Aerococcus kribbianus</name>
    <dbReference type="NCBI Taxonomy" id="2999064"/>
    <lineage>
        <taxon>Bacteria</taxon>
        <taxon>Bacillati</taxon>
        <taxon>Bacillota</taxon>
        <taxon>Bacilli</taxon>
        <taxon>Lactobacillales</taxon>
        <taxon>Aerococcaceae</taxon>
        <taxon>Aerococcus</taxon>
    </lineage>
</organism>
<comment type="cofactor">
    <cofactor evidence="2 5 6">
        <name>pyridoxal 5'-phosphate</name>
        <dbReference type="ChEBI" id="CHEBI:597326"/>
    </cofactor>
</comment>
<keyword evidence="4 5" id="KW-0413">Isomerase</keyword>
<evidence type="ECO:0000256" key="6">
    <source>
        <dbReference type="PIRSR" id="PIRSR600821-50"/>
    </source>
</evidence>
<dbReference type="HAMAP" id="MF_01201">
    <property type="entry name" value="Ala_racemase"/>
    <property type="match status" value="1"/>
</dbReference>
<dbReference type="Pfam" id="PF01168">
    <property type="entry name" value="Ala_racemase_N"/>
    <property type="match status" value="1"/>
</dbReference>
<dbReference type="GO" id="GO:0008784">
    <property type="term" value="F:alanine racemase activity"/>
    <property type="evidence" value="ECO:0007669"/>
    <property type="project" value="UniProtKB-UniRule"/>
</dbReference>
<dbReference type="CDD" id="cd00430">
    <property type="entry name" value="PLPDE_III_AR"/>
    <property type="match status" value="1"/>
</dbReference>
<dbReference type="NCBIfam" id="TIGR00492">
    <property type="entry name" value="alr"/>
    <property type="match status" value="1"/>
</dbReference>
<dbReference type="GO" id="GO:0030170">
    <property type="term" value="F:pyridoxal phosphate binding"/>
    <property type="evidence" value="ECO:0007669"/>
    <property type="project" value="UniProtKB-UniRule"/>
</dbReference>
<accession>A0A9X3JFN8</accession>
<evidence type="ECO:0000259" key="8">
    <source>
        <dbReference type="SMART" id="SM01005"/>
    </source>
</evidence>
<proteinExistence type="inferred from homology"/>
<dbReference type="PANTHER" id="PTHR30511">
    <property type="entry name" value="ALANINE RACEMASE"/>
    <property type="match status" value="1"/>
</dbReference>
<feature type="binding site" evidence="5 7">
    <location>
        <position position="322"/>
    </location>
    <ligand>
        <name>substrate</name>
    </ligand>
</feature>
<evidence type="ECO:0000256" key="4">
    <source>
        <dbReference type="ARBA" id="ARBA00023235"/>
    </source>
</evidence>
<dbReference type="PROSITE" id="PS00395">
    <property type="entry name" value="ALANINE_RACEMASE"/>
    <property type="match status" value="1"/>
</dbReference>
<dbReference type="FunFam" id="2.40.37.10:FF:000006">
    <property type="entry name" value="Alanine racemase"/>
    <property type="match status" value="1"/>
</dbReference>
<dbReference type="SUPFAM" id="SSF51419">
    <property type="entry name" value="PLP-binding barrel"/>
    <property type="match status" value="1"/>
</dbReference>
<dbReference type="SMART" id="SM01005">
    <property type="entry name" value="Ala_racemase_C"/>
    <property type="match status" value="1"/>
</dbReference>
<dbReference type="FunFam" id="3.20.20.10:FF:000002">
    <property type="entry name" value="Alanine racemase"/>
    <property type="match status" value="1"/>
</dbReference>
<protein>
    <recommendedName>
        <fullName evidence="5">Alanine racemase</fullName>
        <ecNumber evidence="5">5.1.1.1</ecNumber>
    </recommendedName>
</protein>
<evidence type="ECO:0000256" key="2">
    <source>
        <dbReference type="ARBA" id="ARBA00001933"/>
    </source>
</evidence>
<feature type="modified residue" description="N6-(pyridoxal phosphate)lysine" evidence="5 6">
    <location>
        <position position="40"/>
    </location>
</feature>
<sequence length="379" mass="41696">MIPGINRPSAVHVSKTAVLNNYHKIKDALPEGTKVLAVVKADAYGHGAVPLSLALSESGVDGFCVAISDEARELRQAGIIEPLYILGLTPAEEAWNLAQEEIGVTVSSLDYLKKVIALAPNQVDHPLLIHLKADTGMGRIGLNQAEDLQILIDFISDHQDYLQLESVFTHFATADTVSDYDQEIMNQQNQAFQAIRAKLDFSQLKQHPFFHQSNSALSLWHPDLTLDAARLGIAMYGVNTTNYDLDLPYSLEAALSLTTEIVYCKKVAPGQTISYGATYQAESQEWIATLPIGYADGWPRCMTGFEVLVDGHPCPIVGRVCMDQCMIRLPHHYPIGTPVTLIGHNKDKVIAVEDIAKYANTIGHEILCGLSNRLPRIYH</sequence>
<dbReference type="RefSeq" id="WP_268751866.1">
    <property type="nucleotide sequence ID" value="NZ_JAPRFQ010000001.1"/>
</dbReference>
<evidence type="ECO:0000256" key="3">
    <source>
        <dbReference type="ARBA" id="ARBA00022898"/>
    </source>
</evidence>
<dbReference type="InterPro" id="IPR009006">
    <property type="entry name" value="Ala_racemase/Decarboxylase_C"/>
</dbReference>
<dbReference type="GO" id="GO:0009252">
    <property type="term" value="P:peptidoglycan biosynthetic process"/>
    <property type="evidence" value="ECO:0007669"/>
    <property type="project" value="TreeGrafter"/>
</dbReference>
<comment type="function">
    <text evidence="5">Catalyzes the interconversion of L-alanine and D-alanine. May also act on other amino acids.</text>
</comment>
<feature type="domain" description="Alanine racemase C-terminal" evidence="8">
    <location>
        <begin position="254"/>
        <end position="379"/>
    </location>
</feature>
<comment type="similarity">
    <text evidence="5">Belongs to the alanine racemase family.</text>
</comment>
<evidence type="ECO:0000313" key="9">
    <source>
        <dbReference type="EMBL" id="MCZ0725550.1"/>
    </source>
</evidence>
<dbReference type="Gene3D" id="3.20.20.10">
    <property type="entry name" value="Alanine racemase"/>
    <property type="match status" value="1"/>
</dbReference>
<dbReference type="EMBL" id="JAPRFR010000001">
    <property type="protein sequence ID" value="MCZ0725550.1"/>
    <property type="molecule type" value="Genomic_DNA"/>
</dbReference>
<dbReference type="InterPro" id="IPR000821">
    <property type="entry name" value="Ala_racemase"/>
</dbReference>
<evidence type="ECO:0000256" key="7">
    <source>
        <dbReference type="PIRSR" id="PIRSR600821-52"/>
    </source>
</evidence>
<dbReference type="InterPro" id="IPR020622">
    <property type="entry name" value="Ala_racemase_pyridoxalP-BS"/>
</dbReference>
<evidence type="ECO:0000256" key="1">
    <source>
        <dbReference type="ARBA" id="ARBA00000316"/>
    </source>
</evidence>
<dbReference type="InterPro" id="IPR001608">
    <property type="entry name" value="Ala_racemase_N"/>
</dbReference>
<keyword evidence="3 5" id="KW-0663">Pyridoxal phosphate</keyword>
<dbReference type="InterPro" id="IPR011079">
    <property type="entry name" value="Ala_racemase_C"/>
</dbReference>
<reference evidence="9" key="1">
    <citation type="submission" date="2022-12" db="EMBL/GenBank/DDBJ databases">
        <title>Description and comparative metabolic analysis of Aerococcus sp. nov., isolated from the feces of a pig.</title>
        <authorList>
            <person name="Chang Y.-H."/>
        </authorList>
    </citation>
    <scope>NUCLEOTIDE SEQUENCE</scope>
    <source>
        <strain evidence="9">YH-aer222</strain>
    </source>
</reference>
<dbReference type="InterPro" id="IPR029066">
    <property type="entry name" value="PLP-binding_barrel"/>
</dbReference>
<gene>
    <name evidence="9" type="primary">alr</name>
    <name evidence="9" type="ORF">OW157_03075</name>
</gene>
<dbReference type="GO" id="GO:0005829">
    <property type="term" value="C:cytosol"/>
    <property type="evidence" value="ECO:0007669"/>
    <property type="project" value="TreeGrafter"/>
</dbReference>
<evidence type="ECO:0000256" key="5">
    <source>
        <dbReference type="HAMAP-Rule" id="MF_01201"/>
    </source>
</evidence>
<dbReference type="AlphaFoldDB" id="A0A9X3JFN8"/>
<comment type="caution">
    <text evidence="9">The sequence shown here is derived from an EMBL/GenBank/DDBJ whole genome shotgun (WGS) entry which is preliminary data.</text>
</comment>
<dbReference type="SUPFAM" id="SSF50621">
    <property type="entry name" value="Alanine racemase C-terminal domain-like"/>
    <property type="match status" value="1"/>
</dbReference>
<feature type="active site" description="Proton acceptor; specific for L-alanine" evidence="5">
    <location>
        <position position="275"/>
    </location>
</feature>
<comment type="catalytic activity">
    <reaction evidence="1 5">
        <text>L-alanine = D-alanine</text>
        <dbReference type="Rhea" id="RHEA:20249"/>
        <dbReference type="ChEBI" id="CHEBI:57416"/>
        <dbReference type="ChEBI" id="CHEBI:57972"/>
        <dbReference type="EC" id="5.1.1.1"/>
    </reaction>
</comment>
<dbReference type="PANTHER" id="PTHR30511:SF0">
    <property type="entry name" value="ALANINE RACEMASE, CATABOLIC-RELATED"/>
    <property type="match status" value="1"/>
</dbReference>
<dbReference type="Gene3D" id="2.40.37.10">
    <property type="entry name" value="Lyase, Ornithine Decarboxylase, Chain A, domain 1"/>
    <property type="match status" value="1"/>
</dbReference>
<dbReference type="PRINTS" id="PR00992">
    <property type="entry name" value="ALARACEMASE"/>
</dbReference>
<dbReference type="Proteomes" id="UP001146670">
    <property type="component" value="Unassembled WGS sequence"/>
</dbReference>
<feature type="binding site" evidence="5 7">
    <location>
        <position position="139"/>
    </location>
    <ligand>
        <name>substrate</name>
    </ligand>
</feature>
<dbReference type="EC" id="5.1.1.1" evidence="5"/>
<keyword evidence="10" id="KW-1185">Reference proteome</keyword>
<dbReference type="GO" id="GO:0030632">
    <property type="term" value="P:D-alanine biosynthetic process"/>
    <property type="evidence" value="ECO:0007669"/>
    <property type="project" value="UniProtKB-UniRule"/>
</dbReference>
<dbReference type="Pfam" id="PF00842">
    <property type="entry name" value="Ala_racemase_C"/>
    <property type="match status" value="1"/>
</dbReference>
<comment type="pathway">
    <text evidence="5">Amino-acid biosynthesis; D-alanine biosynthesis; D-alanine from L-alanine: step 1/1.</text>
</comment>
<feature type="active site" description="Proton acceptor; specific for D-alanine" evidence="5">
    <location>
        <position position="40"/>
    </location>
</feature>